<proteinExistence type="predicted"/>
<keyword evidence="4" id="KW-0479">Metal-binding</keyword>
<dbReference type="PANTHER" id="PTHR21666:SF288">
    <property type="entry name" value="CELL DIVISION PROTEIN YTFB"/>
    <property type="match status" value="1"/>
</dbReference>
<name>A0AAV3U2G8_9ALTE</name>
<dbReference type="EMBL" id="BAABLX010000012">
    <property type="protein sequence ID" value="GAA4941817.1"/>
    <property type="molecule type" value="Genomic_DNA"/>
</dbReference>
<evidence type="ECO:0000259" key="11">
    <source>
        <dbReference type="Pfam" id="PF19425"/>
    </source>
</evidence>
<dbReference type="CDD" id="cd12797">
    <property type="entry name" value="M23_peptidase"/>
    <property type="match status" value="1"/>
</dbReference>
<dbReference type="AlphaFoldDB" id="A0AAV3U2G8"/>
<dbReference type="PANTHER" id="PTHR21666">
    <property type="entry name" value="PEPTIDASE-RELATED"/>
    <property type="match status" value="1"/>
</dbReference>
<evidence type="ECO:0000259" key="10">
    <source>
        <dbReference type="Pfam" id="PF04225"/>
    </source>
</evidence>
<keyword evidence="5" id="KW-0378">Hydrolase</keyword>
<keyword evidence="7" id="KW-0482">Metalloprotease</keyword>
<reference evidence="13" key="1">
    <citation type="journal article" date="2019" name="Int. J. Syst. Evol. Microbiol.">
        <title>The Global Catalogue of Microorganisms (GCM) 10K type strain sequencing project: providing services to taxonomists for standard genome sequencing and annotation.</title>
        <authorList>
            <consortium name="The Broad Institute Genomics Platform"/>
            <consortium name="The Broad Institute Genome Sequencing Center for Infectious Disease"/>
            <person name="Wu L."/>
            <person name="Ma J."/>
        </authorList>
    </citation>
    <scope>NUCLEOTIDE SEQUENCE [LARGE SCALE GENOMIC DNA]</scope>
    <source>
        <strain evidence="13">JCM 19134</strain>
    </source>
</reference>
<evidence type="ECO:0000259" key="9">
    <source>
        <dbReference type="Pfam" id="PF01551"/>
    </source>
</evidence>
<evidence type="ECO:0000256" key="7">
    <source>
        <dbReference type="ARBA" id="ARBA00023049"/>
    </source>
</evidence>
<dbReference type="Pfam" id="PF19425">
    <property type="entry name" value="Csd3_N2"/>
    <property type="match status" value="1"/>
</dbReference>
<evidence type="ECO:0000256" key="8">
    <source>
        <dbReference type="SAM" id="MobiDB-lite"/>
    </source>
</evidence>
<evidence type="ECO:0000313" key="13">
    <source>
        <dbReference type="Proteomes" id="UP001409585"/>
    </source>
</evidence>
<dbReference type="SUPFAM" id="SSF51261">
    <property type="entry name" value="Duplicated hybrid motif"/>
    <property type="match status" value="1"/>
</dbReference>
<evidence type="ECO:0000256" key="6">
    <source>
        <dbReference type="ARBA" id="ARBA00022833"/>
    </source>
</evidence>
<dbReference type="GO" id="GO:0004222">
    <property type="term" value="F:metalloendopeptidase activity"/>
    <property type="evidence" value="ECO:0007669"/>
    <property type="project" value="TreeGrafter"/>
</dbReference>
<gene>
    <name evidence="12" type="ORF">GCM10025791_20360</name>
</gene>
<dbReference type="Proteomes" id="UP001409585">
    <property type="component" value="Unassembled WGS sequence"/>
</dbReference>
<dbReference type="InterPro" id="IPR045834">
    <property type="entry name" value="Csd3_N2"/>
</dbReference>
<dbReference type="GO" id="GO:0030313">
    <property type="term" value="C:cell envelope"/>
    <property type="evidence" value="ECO:0007669"/>
    <property type="project" value="UniProtKB-SubCell"/>
</dbReference>
<dbReference type="GO" id="GO:0042834">
    <property type="term" value="F:peptidoglycan binding"/>
    <property type="evidence" value="ECO:0007669"/>
    <property type="project" value="InterPro"/>
</dbReference>
<accession>A0AAV3U2G8</accession>
<dbReference type="InterPro" id="IPR007340">
    <property type="entry name" value="LysM_Opacity-associatedA"/>
</dbReference>
<evidence type="ECO:0000313" key="12">
    <source>
        <dbReference type="EMBL" id="GAA4941817.1"/>
    </source>
</evidence>
<evidence type="ECO:0000256" key="5">
    <source>
        <dbReference type="ARBA" id="ARBA00022801"/>
    </source>
</evidence>
<feature type="domain" description="M23ase beta-sheet core" evidence="9">
    <location>
        <begin position="336"/>
        <end position="432"/>
    </location>
</feature>
<organism evidence="12 13">
    <name type="scientific">Halioxenophilus aromaticivorans</name>
    <dbReference type="NCBI Taxonomy" id="1306992"/>
    <lineage>
        <taxon>Bacteria</taxon>
        <taxon>Pseudomonadati</taxon>
        <taxon>Pseudomonadota</taxon>
        <taxon>Gammaproteobacteria</taxon>
        <taxon>Alteromonadales</taxon>
        <taxon>Alteromonadaceae</taxon>
        <taxon>Halioxenophilus</taxon>
    </lineage>
</organism>
<keyword evidence="3" id="KW-0645">Protease</keyword>
<dbReference type="FunFam" id="2.70.70.10:FF:000002">
    <property type="entry name" value="Murein DD-endopeptidase MepM"/>
    <property type="match status" value="1"/>
</dbReference>
<keyword evidence="6" id="KW-0862">Zinc</keyword>
<keyword evidence="13" id="KW-1185">Reference proteome</keyword>
<comment type="caution">
    <text evidence="12">The sequence shown here is derived from an EMBL/GenBank/DDBJ whole genome shotgun (WGS) entry which is preliminary data.</text>
</comment>
<dbReference type="GO" id="GO:0006508">
    <property type="term" value="P:proteolysis"/>
    <property type="evidence" value="ECO:0007669"/>
    <property type="project" value="UniProtKB-KW"/>
</dbReference>
<dbReference type="RefSeq" id="WP_345421120.1">
    <property type="nucleotide sequence ID" value="NZ_AP031496.1"/>
</dbReference>
<dbReference type="Pfam" id="PF04225">
    <property type="entry name" value="LysM_OapA"/>
    <property type="match status" value="1"/>
</dbReference>
<dbReference type="InterPro" id="IPR050570">
    <property type="entry name" value="Cell_wall_metabolism_enzyme"/>
</dbReference>
<dbReference type="GO" id="GO:0046872">
    <property type="term" value="F:metal ion binding"/>
    <property type="evidence" value="ECO:0007669"/>
    <property type="project" value="UniProtKB-KW"/>
</dbReference>
<evidence type="ECO:0000256" key="3">
    <source>
        <dbReference type="ARBA" id="ARBA00022670"/>
    </source>
</evidence>
<dbReference type="Pfam" id="PF01551">
    <property type="entry name" value="Peptidase_M23"/>
    <property type="match status" value="1"/>
</dbReference>
<sequence length="481" mass="54052">MKSLFDTCWAHFPKSHLVVTSGLTVCLTATLSLWPSKDAEAIRHDPETLKAVQQGRTTHTNSDEQTLDSNLETSSEQSLAPPDLTPLDANFFTETDPFPEHQLPDELAIEWNQVEVKSGENLSRIFFKVGLSATDLFRLINSQKEAKELTKLKPGEKLDFHISEDSKLQALRYRPNELETHVFVRNDDTFDFTKDTLTPEVRMTYRTATIDSSLFVAANEAGMDDNITMALADIFGWDVDFALDIRRGDDFKVLYEEQFIGDKKLGNGNIMAAEFTNRGKTFRAVRYTNPEGVSQYFTPDGQSMRKEFLRSPVDFARISSHFNLKRKHPVLNTIRAHKGTDYAAPTGTPIRAVGDGRVTFAGRNGGYGNVVKIQHGQTYQTRYAHLHKFRKGVRANSWVKQGDIIGYVGSTGLATGPHLHFEFYVNGAVRNPVTVKLPKAKSVPNNDMLRFAQQTQPLLSQLGYAGNSQLALKDDEEQKEQ</sequence>
<feature type="region of interest" description="Disordered" evidence="8">
    <location>
        <begin position="51"/>
        <end position="86"/>
    </location>
</feature>
<dbReference type="InterPro" id="IPR011055">
    <property type="entry name" value="Dup_hybrid_motif"/>
</dbReference>
<evidence type="ECO:0000256" key="4">
    <source>
        <dbReference type="ARBA" id="ARBA00022723"/>
    </source>
</evidence>
<feature type="domain" description="Opacity-associated protein A LysM-like" evidence="10">
    <location>
        <begin position="110"/>
        <end position="189"/>
    </location>
</feature>
<feature type="compositionally biased region" description="Polar residues" evidence="8">
    <location>
        <begin position="54"/>
        <end position="78"/>
    </location>
</feature>
<evidence type="ECO:0000256" key="1">
    <source>
        <dbReference type="ARBA" id="ARBA00001947"/>
    </source>
</evidence>
<dbReference type="InterPro" id="IPR016047">
    <property type="entry name" value="M23ase_b-sheet_dom"/>
</dbReference>
<comment type="subcellular location">
    <subcellularLocation>
        <location evidence="2">Cell envelope</location>
    </subcellularLocation>
</comment>
<comment type="cofactor">
    <cofactor evidence="1">
        <name>Zn(2+)</name>
        <dbReference type="ChEBI" id="CHEBI:29105"/>
    </cofactor>
</comment>
<evidence type="ECO:0000256" key="2">
    <source>
        <dbReference type="ARBA" id="ARBA00004196"/>
    </source>
</evidence>
<dbReference type="Gene3D" id="2.70.70.10">
    <property type="entry name" value="Glucose Permease (Domain IIA)"/>
    <property type="match status" value="1"/>
</dbReference>
<protein>
    <submittedName>
        <fullName evidence="12">Peptidoglycan DD-metalloendopeptidase family protein</fullName>
    </submittedName>
</protein>
<feature type="domain" description="Csd3-like second N-terminal" evidence="11">
    <location>
        <begin position="207"/>
        <end position="323"/>
    </location>
</feature>
<dbReference type="Gene3D" id="3.10.450.350">
    <property type="match status" value="2"/>
</dbReference>